<dbReference type="RefSeq" id="WP_048112895.1">
    <property type="nucleotide sequence ID" value="NZ_CP010070.1"/>
</dbReference>
<keyword evidence="2 4" id="KW-0808">Transferase</keyword>
<sequence>MDRSGVWEILRTGGTVGRDTPGHEDYDRALNECIVKRLRYNTLPLTPEERKAALSDLLGYPVSENTKVVPPFHCDLGFNIKLGKNVLINYDCILLDTAEISVGDNTLIGPGTKIVTANHPHDAEKRRDWSVSGNPIKIEEDVWMGAGVVVIPGVTIGARSIIGAGSVVTKDVSPDTVVAGNPARIIRYL</sequence>
<dbReference type="STRING" id="1577791.Mpt1_c10840"/>
<proteinExistence type="inferred from homology"/>
<dbReference type="OrthoDB" id="1475at2157"/>
<dbReference type="Gene3D" id="2.160.10.10">
    <property type="entry name" value="Hexapeptide repeat proteins"/>
    <property type="match status" value="1"/>
</dbReference>
<dbReference type="SUPFAM" id="SSF51161">
    <property type="entry name" value="Trimeric LpxA-like enzymes"/>
    <property type="match status" value="1"/>
</dbReference>
<dbReference type="PANTHER" id="PTHR23416:SF23">
    <property type="entry name" value="ACETYLTRANSFERASE C18B11.09C-RELATED"/>
    <property type="match status" value="1"/>
</dbReference>
<dbReference type="InterPro" id="IPR011004">
    <property type="entry name" value="Trimer_LpxA-like_sf"/>
</dbReference>
<gene>
    <name evidence="4" type="primary">dapH2</name>
    <name evidence="4" type="ORF">Mpt1_c10840</name>
</gene>
<evidence type="ECO:0000313" key="5">
    <source>
        <dbReference type="Proteomes" id="UP000030787"/>
    </source>
</evidence>
<protein>
    <submittedName>
        <fullName evidence="4">DapH2 protein</fullName>
        <ecNumber evidence="4">2.3.1.89</ecNumber>
    </submittedName>
</protein>
<keyword evidence="5" id="KW-1185">Reference proteome</keyword>
<organism evidence="4 5">
    <name type="scientific">Candidatus Methanoplasma termitum</name>
    <dbReference type="NCBI Taxonomy" id="1577791"/>
    <lineage>
        <taxon>Archaea</taxon>
        <taxon>Methanobacteriati</taxon>
        <taxon>Thermoplasmatota</taxon>
        <taxon>Thermoplasmata</taxon>
        <taxon>Methanomassiliicoccales</taxon>
        <taxon>Methanomassiliicoccaceae</taxon>
        <taxon>Candidatus Methanoplasma</taxon>
    </lineage>
</organism>
<dbReference type="Pfam" id="PF00132">
    <property type="entry name" value="Hexapep"/>
    <property type="match status" value="1"/>
</dbReference>
<dbReference type="AlphaFoldDB" id="A0A0A7LHF7"/>
<evidence type="ECO:0000256" key="2">
    <source>
        <dbReference type="ARBA" id="ARBA00022679"/>
    </source>
</evidence>
<evidence type="ECO:0000256" key="1">
    <source>
        <dbReference type="ARBA" id="ARBA00007274"/>
    </source>
</evidence>
<name>A0A0A7LHF7_9ARCH</name>
<dbReference type="EC" id="2.3.1.89" evidence="4"/>
<dbReference type="InterPro" id="IPR051159">
    <property type="entry name" value="Hexapeptide_acetyltransf"/>
</dbReference>
<dbReference type="FunFam" id="2.160.10.10:FF:000025">
    <property type="entry name" value="Hexapeptide-repeat containing-acetyltransferase"/>
    <property type="match status" value="1"/>
</dbReference>
<dbReference type="EMBL" id="CP010070">
    <property type="protein sequence ID" value="AIZ56951.1"/>
    <property type="molecule type" value="Genomic_DNA"/>
</dbReference>
<dbReference type="KEGG" id="mear:Mpt1_c10840"/>
<dbReference type="GO" id="GO:0047200">
    <property type="term" value="F:tetrahydrodipicolinate N-acetyltransferase activity"/>
    <property type="evidence" value="ECO:0007669"/>
    <property type="project" value="UniProtKB-EC"/>
</dbReference>
<dbReference type="HOGENOM" id="CLU_051638_3_4_2"/>
<evidence type="ECO:0000256" key="3">
    <source>
        <dbReference type="ARBA" id="ARBA00023315"/>
    </source>
</evidence>
<dbReference type="CDD" id="cd03357">
    <property type="entry name" value="LbH_MAT_GAT"/>
    <property type="match status" value="1"/>
</dbReference>
<dbReference type="InterPro" id="IPR001451">
    <property type="entry name" value="Hexapep"/>
</dbReference>
<dbReference type="PANTHER" id="PTHR23416">
    <property type="entry name" value="SIALIC ACID SYNTHASE-RELATED"/>
    <property type="match status" value="1"/>
</dbReference>
<accession>A0A0A7LHF7</accession>
<evidence type="ECO:0000313" key="4">
    <source>
        <dbReference type="EMBL" id="AIZ56951.1"/>
    </source>
</evidence>
<reference evidence="4 5" key="1">
    <citation type="journal article" date="2014" name="Appl. Environ. Microbiol.">
        <title>Comparative Genome Analysis of 'Candidatus Methanoplasma termitum' Indicates a New Mode of Energy Metabolism in the Seventh Order of Methanogens.</title>
        <authorList>
            <person name="Lang K."/>
            <person name="Schuldes J."/>
            <person name="Klingl A."/>
            <person name="Poehlein A."/>
            <person name="Daniel R."/>
            <person name="Brune A."/>
        </authorList>
    </citation>
    <scope>NUCLEOTIDE SEQUENCE [LARGE SCALE GENOMIC DNA]</scope>
    <source>
        <strain evidence="5">Mpt1</strain>
    </source>
</reference>
<keyword evidence="3 4" id="KW-0012">Acyltransferase</keyword>
<dbReference type="GO" id="GO:0008374">
    <property type="term" value="F:O-acyltransferase activity"/>
    <property type="evidence" value="ECO:0007669"/>
    <property type="project" value="TreeGrafter"/>
</dbReference>
<dbReference type="GeneID" id="24818746"/>
<comment type="similarity">
    <text evidence="1">Belongs to the transferase hexapeptide repeat family.</text>
</comment>
<dbReference type="Proteomes" id="UP000030787">
    <property type="component" value="Chromosome"/>
</dbReference>